<accession>A0A1F8EG10</accession>
<reference evidence="6 7" key="1">
    <citation type="journal article" date="2016" name="Nat. Commun.">
        <title>Thousands of microbial genomes shed light on interconnected biogeochemical processes in an aquifer system.</title>
        <authorList>
            <person name="Anantharaman K."/>
            <person name="Brown C.T."/>
            <person name="Hug L.A."/>
            <person name="Sharon I."/>
            <person name="Castelle C.J."/>
            <person name="Probst A.J."/>
            <person name="Thomas B.C."/>
            <person name="Singh A."/>
            <person name="Wilkins M.J."/>
            <person name="Karaoz U."/>
            <person name="Brodie E.L."/>
            <person name="Williams K.H."/>
            <person name="Hubbard S.S."/>
            <person name="Banfield J.F."/>
        </authorList>
    </citation>
    <scope>NUCLEOTIDE SEQUENCE [LARGE SCALE GENOMIC DNA]</scope>
</reference>
<evidence type="ECO:0000256" key="2">
    <source>
        <dbReference type="ARBA" id="ARBA00022692"/>
    </source>
</evidence>
<dbReference type="EMBL" id="MGJD01000035">
    <property type="protein sequence ID" value="OGM99786.1"/>
    <property type="molecule type" value="Genomic_DNA"/>
</dbReference>
<evidence type="ECO:0000256" key="5">
    <source>
        <dbReference type="SAM" id="Phobius"/>
    </source>
</evidence>
<evidence type="ECO:0000256" key="3">
    <source>
        <dbReference type="ARBA" id="ARBA00022989"/>
    </source>
</evidence>
<dbReference type="AlphaFoldDB" id="A0A1F8EG10"/>
<sequence>MYGGLFLLRLAVGSIFIVHAIPKLKEPKTMATGMGWTLNQVLGLGIIEFISGLALIGGVGIKTVSFVLAIVMFGAIYHKIKKWHVPFMSHNGTGWEFDMLLLAANLTLYFKF</sequence>
<keyword evidence="2 5" id="KW-0812">Transmembrane</keyword>
<name>A0A1F8EG10_9BACT</name>
<dbReference type="GO" id="GO:0016020">
    <property type="term" value="C:membrane"/>
    <property type="evidence" value="ECO:0007669"/>
    <property type="project" value="UniProtKB-SubCell"/>
</dbReference>
<gene>
    <name evidence="6" type="ORF">A2650_04940</name>
</gene>
<dbReference type="InterPro" id="IPR032808">
    <property type="entry name" value="DoxX"/>
</dbReference>
<dbReference type="Proteomes" id="UP000177117">
    <property type="component" value="Unassembled WGS sequence"/>
</dbReference>
<organism evidence="6 7">
    <name type="scientific">Candidatus Yanofskybacteria bacterium RIFCSPHIGHO2_01_FULL_41_53</name>
    <dbReference type="NCBI Taxonomy" id="1802663"/>
    <lineage>
        <taxon>Bacteria</taxon>
        <taxon>Candidatus Yanofskyibacteriota</taxon>
    </lineage>
</organism>
<proteinExistence type="predicted"/>
<evidence type="ECO:0000313" key="7">
    <source>
        <dbReference type="Proteomes" id="UP000177117"/>
    </source>
</evidence>
<evidence type="ECO:0000256" key="4">
    <source>
        <dbReference type="ARBA" id="ARBA00023136"/>
    </source>
</evidence>
<evidence type="ECO:0008006" key="8">
    <source>
        <dbReference type="Google" id="ProtNLM"/>
    </source>
</evidence>
<keyword evidence="4 5" id="KW-0472">Membrane</keyword>
<protein>
    <recommendedName>
        <fullName evidence="8">DoxX family protein</fullName>
    </recommendedName>
</protein>
<dbReference type="Pfam" id="PF07681">
    <property type="entry name" value="DoxX"/>
    <property type="match status" value="1"/>
</dbReference>
<comment type="caution">
    <text evidence="6">The sequence shown here is derived from an EMBL/GenBank/DDBJ whole genome shotgun (WGS) entry which is preliminary data.</text>
</comment>
<feature type="transmembrane region" description="Helical" evidence="5">
    <location>
        <begin position="44"/>
        <end position="77"/>
    </location>
</feature>
<keyword evidence="3 5" id="KW-1133">Transmembrane helix</keyword>
<evidence type="ECO:0000256" key="1">
    <source>
        <dbReference type="ARBA" id="ARBA00004141"/>
    </source>
</evidence>
<comment type="subcellular location">
    <subcellularLocation>
        <location evidence="1">Membrane</location>
        <topology evidence="1">Multi-pass membrane protein</topology>
    </subcellularLocation>
</comment>
<evidence type="ECO:0000313" key="6">
    <source>
        <dbReference type="EMBL" id="OGM99786.1"/>
    </source>
</evidence>